<keyword evidence="3" id="KW-1185">Reference proteome</keyword>
<feature type="chain" id="PRO_5046741335" evidence="1">
    <location>
        <begin position="26"/>
        <end position="182"/>
    </location>
</feature>
<sequence>MKLAQTFISTLLPIVVFSISFATHAGGIKQEAYCIDNGGTVEKMIAKYGSDINGFSKKFCTFSKDNGFIAVGLNAFASKDPNIAATLITQLPPLADDSPLWQGDFFNPSMNVCKNLGGATISENVVSGGFTNALGANDICVFGDTSMISAWSLIYMANGRTQYDEVKNAVASLPIDNLYIPE</sequence>
<dbReference type="Proteomes" id="UP001203423">
    <property type="component" value="Unassembled WGS sequence"/>
</dbReference>
<name>A0ABT0LI89_9GAMM</name>
<dbReference type="EMBL" id="JAKIKS010000126">
    <property type="protein sequence ID" value="MCL1127075.1"/>
    <property type="molecule type" value="Genomic_DNA"/>
</dbReference>
<accession>A0ABT0LI89</accession>
<feature type="signal peptide" evidence="1">
    <location>
        <begin position="1"/>
        <end position="25"/>
    </location>
</feature>
<reference evidence="2 3" key="1">
    <citation type="submission" date="2022-01" db="EMBL/GenBank/DDBJ databases">
        <title>Whole genome-based taxonomy of the Shewanellaceae.</title>
        <authorList>
            <person name="Martin-Rodriguez A.J."/>
        </authorList>
    </citation>
    <scope>NUCLEOTIDE SEQUENCE [LARGE SCALE GENOMIC DNA]</scope>
    <source>
        <strain evidence="2 3">DSM 17177</strain>
    </source>
</reference>
<protein>
    <submittedName>
        <fullName evidence="2">Uncharacterized protein</fullName>
    </submittedName>
</protein>
<organism evidence="2 3">
    <name type="scientific">Shewanella surugensis</name>
    <dbReference type="NCBI Taxonomy" id="212020"/>
    <lineage>
        <taxon>Bacteria</taxon>
        <taxon>Pseudomonadati</taxon>
        <taxon>Pseudomonadota</taxon>
        <taxon>Gammaproteobacteria</taxon>
        <taxon>Alteromonadales</taxon>
        <taxon>Shewanellaceae</taxon>
        <taxon>Shewanella</taxon>
    </lineage>
</organism>
<proteinExistence type="predicted"/>
<gene>
    <name evidence="2" type="ORF">L2764_21990</name>
</gene>
<keyword evidence="1" id="KW-0732">Signal</keyword>
<evidence type="ECO:0000313" key="3">
    <source>
        <dbReference type="Proteomes" id="UP001203423"/>
    </source>
</evidence>
<comment type="caution">
    <text evidence="2">The sequence shown here is derived from an EMBL/GenBank/DDBJ whole genome shotgun (WGS) entry which is preliminary data.</text>
</comment>
<evidence type="ECO:0000256" key="1">
    <source>
        <dbReference type="SAM" id="SignalP"/>
    </source>
</evidence>
<dbReference type="RefSeq" id="WP_248942482.1">
    <property type="nucleotide sequence ID" value="NZ_JAKIKS010000126.1"/>
</dbReference>
<evidence type="ECO:0000313" key="2">
    <source>
        <dbReference type="EMBL" id="MCL1127075.1"/>
    </source>
</evidence>